<dbReference type="Proteomes" id="UP000239480">
    <property type="component" value="Unassembled WGS sequence"/>
</dbReference>
<dbReference type="EMBL" id="PVTD01000020">
    <property type="protein sequence ID" value="PRY19586.1"/>
    <property type="molecule type" value="Genomic_DNA"/>
</dbReference>
<comment type="caution">
    <text evidence="1">The sequence shown here is derived from an EMBL/GenBank/DDBJ whole genome shotgun (WGS) entry which is preliminary data.</text>
</comment>
<evidence type="ECO:0000313" key="2">
    <source>
        <dbReference type="Proteomes" id="UP000239480"/>
    </source>
</evidence>
<organism evidence="1 2">
    <name type="scientific">Aliiruegeria haliotis</name>
    <dbReference type="NCBI Taxonomy" id="1280846"/>
    <lineage>
        <taxon>Bacteria</taxon>
        <taxon>Pseudomonadati</taxon>
        <taxon>Pseudomonadota</taxon>
        <taxon>Alphaproteobacteria</taxon>
        <taxon>Rhodobacterales</taxon>
        <taxon>Roseobacteraceae</taxon>
        <taxon>Aliiruegeria</taxon>
    </lineage>
</organism>
<dbReference type="AlphaFoldDB" id="A0A2T0REG4"/>
<reference evidence="1 2" key="1">
    <citation type="submission" date="2018-03" db="EMBL/GenBank/DDBJ databases">
        <title>Genomic Encyclopedia of Archaeal and Bacterial Type Strains, Phase II (KMG-II): from individual species to whole genera.</title>
        <authorList>
            <person name="Goeker M."/>
        </authorList>
    </citation>
    <scope>NUCLEOTIDE SEQUENCE [LARGE SCALE GENOMIC DNA]</scope>
    <source>
        <strain evidence="1 2">DSM 29328</strain>
    </source>
</reference>
<proteinExistence type="predicted"/>
<evidence type="ECO:0000313" key="1">
    <source>
        <dbReference type="EMBL" id="PRY19586.1"/>
    </source>
</evidence>
<name>A0A2T0REG4_9RHOB</name>
<accession>A0A2T0REG4</accession>
<sequence>MIPDPSLADAFCRMATGGGFGTRKLHTNAEEVLFDVTRPCLLNGIPDLASRADLADRAIIVHLPVISGSERRFERELWDDFDQAAPAILGALLNGVSCAMANLEAVTLTERPRLADFARWITAAETSFGWAQGSFLETYAENRNRATLAAIESNPVAEATLALARAETTWGGTATELHAMLRNRFPLTCADAMTFPKDAARLASDLRRVQPLLRNQGISLTFARHGKEGVRQIVLECA</sequence>
<protein>
    <submittedName>
        <fullName evidence="1">Uncharacterized protein</fullName>
    </submittedName>
</protein>
<gene>
    <name evidence="1" type="ORF">CLV78_1202</name>
</gene>
<keyword evidence="2" id="KW-1185">Reference proteome</keyword>